<dbReference type="SMART" id="SM00335">
    <property type="entry name" value="ANX"/>
    <property type="match status" value="4"/>
</dbReference>
<evidence type="ECO:0000256" key="2">
    <source>
        <dbReference type="ARBA" id="ARBA00022737"/>
    </source>
</evidence>
<dbReference type="GO" id="GO:0005509">
    <property type="term" value="F:calcium ion binding"/>
    <property type="evidence" value="ECO:0007669"/>
    <property type="project" value="InterPro"/>
</dbReference>
<organism evidence="5 6">
    <name type="scientific">Branchiostoma lanceolatum</name>
    <name type="common">Common lancelet</name>
    <name type="synonym">Amphioxus lanceolatum</name>
    <dbReference type="NCBI Taxonomy" id="7740"/>
    <lineage>
        <taxon>Eukaryota</taxon>
        <taxon>Metazoa</taxon>
        <taxon>Chordata</taxon>
        <taxon>Cephalochordata</taxon>
        <taxon>Leptocardii</taxon>
        <taxon>Amphioxiformes</taxon>
        <taxon>Branchiostomatidae</taxon>
        <taxon>Branchiostoma</taxon>
    </lineage>
</organism>
<dbReference type="FunFam" id="1.10.220.10:FF:000001">
    <property type="entry name" value="Annexin"/>
    <property type="match status" value="1"/>
</dbReference>
<keyword evidence="2 4" id="KW-0677">Repeat</keyword>
<evidence type="ECO:0000256" key="1">
    <source>
        <dbReference type="ARBA" id="ARBA00007831"/>
    </source>
</evidence>
<dbReference type="PANTHER" id="PTHR10502">
    <property type="entry name" value="ANNEXIN"/>
    <property type="match status" value="1"/>
</dbReference>
<dbReference type="InterPro" id="IPR001464">
    <property type="entry name" value="Annexin"/>
</dbReference>
<dbReference type="InterPro" id="IPR018252">
    <property type="entry name" value="Annexin_repeat_CS"/>
</dbReference>
<comment type="domain">
    <text evidence="4">A pair of annexin repeats may form one binding site for calcium and phospholipid.</text>
</comment>
<reference evidence="5" key="1">
    <citation type="submission" date="2022-01" db="EMBL/GenBank/DDBJ databases">
        <authorList>
            <person name="Braso-Vives M."/>
        </authorList>
    </citation>
    <scope>NUCLEOTIDE SEQUENCE</scope>
</reference>
<dbReference type="OrthoDB" id="37886at2759"/>
<dbReference type="GO" id="GO:0005634">
    <property type="term" value="C:nucleus"/>
    <property type="evidence" value="ECO:0007669"/>
    <property type="project" value="TreeGrafter"/>
</dbReference>
<dbReference type="GO" id="GO:0032509">
    <property type="term" value="P:endosome transport via multivesicular body sorting pathway"/>
    <property type="evidence" value="ECO:0007669"/>
    <property type="project" value="TreeGrafter"/>
</dbReference>
<dbReference type="FunFam" id="1.10.220.10:FF:000003">
    <property type="entry name" value="Annexin"/>
    <property type="match status" value="1"/>
</dbReference>
<name>A0A8J9ZKE7_BRALA</name>
<keyword evidence="4" id="KW-0111">Calcium/phospholipid-binding</keyword>
<dbReference type="InterPro" id="IPR037104">
    <property type="entry name" value="Annexin_sf"/>
</dbReference>
<evidence type="ECO:0000313" key="5">
    <source>
        <dbReference type="EMBL" id="CAH1255230.1"/>
    </source>
</evidence>
<dbReference type="EMBL" id="OV696687">
    <property type="protein sequence ID" value="CAH1255230.1"/>
    <property type="molecule type" value="Genomic_DNA"/>
</dbReference>
<dbReference type="GO" id="GO:0005544">
    <property type="term" value="F:calcium-dependent phospholipid binding"/>
    <property type="evidence" value="ECO:0007669"/>
    <property type="project" value="UniProtKB-KW"/>
</dbReference>
<keyword evidence="6" id="KW-1185">Reference proteome</keyword>
<dbReference type="PANTHER" id="PTHR10502:SF233">
    <property type="entry name" value="ANNEXIN B9"/>
    <property type="match status" value="1"/>
</dbReference>
<dbReference type="PROSITE" id="PS00223">
    <property type="entry name" value="ANNEXIN_1"/>
    <property type="match status" value="2"/>
</dbReference>
<proteinExistence type="inferred from homology"/>
<dbReference type="PRINTS" id="PR00196">
    <property type="entry name" value="ANNEXIN"/>
</dbReference>
<protein>
    <recommendedName>
        <fullName evidence="4">Annexin</fullName>
    </recommendedName>
</protein>
<evidence type="ECO:0000256" key="3">
    <source>
        <dbReference type="ARBA" id="ARBA00023216"/>
    </source>
</evidence>
<keyword evidence="3 4" id="KW-0041">Annexin</keyword>
<dbReference type="InterPro" id="IPR018502">
    <property type="entry name" value="Annexin_repeat"/>
</dbReference>
<dbReference type="Pfam" id="PF00191">
    <property type="entry name" value="Annexin"/>
    <property type="match status" value="4"/>
</dbReference>
<dbReference type="GO" id="GO:0005886">
    <property type="term" value="C:plasma membrane"/>
    <property type="evidence" value="ECO:0007669"/>
    <property type="project" value="TreeGrafter"/>
</dbReference>
<evidence type="ECO:0000256" key="4">
    <source>
        <dbReference type="RuleBase" id="RU003540"/>
    </source>
</evidence>
<sequence length="360" mass="40934">MFTDENDELATYNTYLQDTKFWQQLHTDAIEEPAKEAAAPQKKYWGTVLPAKDFDRTADAKALRSLVMERDVDEQKLIDILAHRSQRQRMEIAMQYEIDFDEDLIGDLVTMLGADNDFGRLVWALMTPPRLYDARCLRGAMEGTGTDESVLIEILCSRNNKQIKKIIEAYSFATNFDLKKDLEQETDGNLRSLLIAMWEADREDKNVDYTVTLGEASTLIDEELGPSLEKILATRSYAHLRQTFLDYRRLSGHHIMEMISRQTGGFMNPTKDAIKEGYLAIVKCVLSLPGYFAERLYMAMMGFGTDENTLTRVIVSRCEVDMKKVADIYERRHGKSLGAAIADETSGGYCNLLLALIGQE</sequence>
<keyword evidence="4" id="KW-0106">Calcium</keyword>
<comment type="similarity">
    <text evidence="1 4">Belongs to the annexin family.</text>
</comment>
<dbReference type="AlphaFoldDB" id="A0A8J9ZKE7"/>
<evidence type="ECO:0000313" key="6">
    <source>
        <dbReference type="Proteomes" id="UP000838412"/>
    </source>
</evidence>
<dbReference type="Proteomes" id="UP000838412">
    <property type="component" value="Chromosome 2"/>
</dbReference>
<dbReference type="GO" id="GO:0001786">
    <property type="term" value="F:phosphatidylserine binding"/>
    <property type="evidence" value="ECO:0007669"/>
    <property type="project" value="TreeGrafter"/>
</dbReference>
<gene>
    <name evidence="5" type="primary">ANXA7</name>
    <name evidence="5" type="ORF">BLAG_LOCUS14363</name>
</gene>
<dbReference type="SUPFAM" id="SSF47874">
    <property type="entry name" value="Annexin"/>
    <property type="match status" value="1"/>
</dbReference>
<dbReference type="GO" id="GO:0012506">
    <property type="term" value="C:vesicle membrane"/>
    <property type="evidence" value="ECO:0007669"/>
    <property type="project" value="TreeGrafter"/>
</dbReference>
<dbReference type="Gene3D" id="1.10.220.10">
    <property type="entry name" value="Annexin"/>
    <property type="match status" value="4"/>
</dbReference>
<accession>A0A8J9ZKE7</accession>
<dbReference type="GO" id="GO:0005737">
    <property type="term" value="C:cytoplasm"/>
    <property type="evidence" value="ECO:0007669"/>
    <property type="project" value="TreeGrafter"/>
</dbReference>